<keyword evidence="2" id="KW-1185">Reference proteome</keyword>
<dbReference type="Proteomes" id="UP000269721">
    <property type="component" value="Unassembled WGS sequence"/>
</dbReference>
<dbReference type="EMBL" id="KZ995816">
    <property type="protein sequence ID" value="RKO89921.1"/>
    <property type="molecule type" value="Genomic_DNA"/>
</dbReference>
<sequence length="263" mass="28008">MEGLPIIVLSRFFLPALPYQPSLSAARRSRPTVILCCYNGSGEGGRRGGMGVSSFKSNGSLRPVYLPQTKPKWTISPQFESLGSTLRTNVLYLKESSTERGTAAEALLVFGCRGHIESLFVDRRIDGWGSVGLLKGSTVLGFAYSSGIKDDRPAQLEARSQGAEKLWGGGRLEGGVPIVLQRSAGPHSVDVPAGSGAAPVNFLGIHKVEHLRDPVVPLVPIVFQARTYHLMTCYLAIGVSEGGPLASRSSSSLDCCHGSFPVL</sequence>
<feature type="non-terminal residue" evidence="1">
    <location>
        <position position="263"/>
    </location>
</feature>
<dbReference type="AlphaFoldDB" id="A0A4P9WBC0"/>
<gene>
    <name evidence="1" type="ORF">BDK51DRAFT_28509</name>
</gene>
<proteinExistence type="predicted"/>
<evidence type="ECO:0000313" key="1">
    <source>
        <dbReference type="EMBL" id="RKO89921.1"/>
    </source>
</evidence>
<evidence type="ECO:0000313" key="2">
    <source>
        <dbReference type="Proteomes" id="UP000269721"/>
    </source>
</evidence>
<organism evidence="1 2">
    <name type="scientific">Blyttiomyces helicus</name>
    <dbReference type="NCBI Taxonomy" id="388810"/>
    <lineage>
        <taxon>Eukaryota</taxon>
        <taxon>Fungi</taxon>
        <taxon>Fungi incertae sedis</taxon>
        <taxon>Chytridiomycota</taxon>
        <taxon>Chytridiomycota incertae sedis</taxon>
        <taxon>Chytridiomycetes</taxon>
        <taxon>Chytridiomycetes incertae sedis</taxon>
        <taxon>Blyttiomyces</taxon>
    </lineage>
</organism>
<name>A0A4P9WBC0_9FUNG</name>
<reference evidence="2" key="1">
    <citation type="journal article" date="2018" name="Nat. Microbiol.">
        <title>Leveraging single-cell genomics to expand the fungal tree of life.</title>
        <authorList>
            <person name="Ahrendt S.R."/>
            <person name="Quandt C.A."/>
            <person name="Ciobanu D."/>
            <person name="Clum A."/>
            <person name="Salamov A."/>
            <person name="Andreopoulos B."/>
            <person name="Cheng J.F."/>
            <person name="Woyke T."/>
            <person name="Pelin A."/>
            <person name="Henrissat B."/>
            <person name="Reynolds N.K."/>
            <person name="Benny G.L."/>
            <person name="Smith M.E."/>
            <person name="James T.Y."/>
            <person name="Grigoriev I.V."/>
        </authorList>
    </citation>
    <scope>NUCLEOTIDE SEQUENCE [LARGE SCALE GENOMIC DNA]</scope>
</reference>
<accession>A0A4P9WBC0</accession>
<protein>
    <submittedName>
        <fullName evidence="1">Uncharacterized protein</fullName>
    </submittedName>
</protein>